<sequence>MSFWRGIFRHENREATPESRRLYARFEIAHTIVDFLAALCFIVGSIMFFSDAWQIPATWFFTIGSIFFAMKPSLKLWREIKLYRMGKVSELADRLQ</sequence>
<feature type="domain" description="YrhK" evidence="2">
    <location>
        <begin position="25"/>
        <end position="80"/>
    </location>
</feature>
<dbReference type="EMBL" id="FZQB01000007">
    <property type="protein sequence ID" value="SNT74462.1"/>
    <property type="molecule type" value="Genomic_DNA"/>
</dbReference>
<evidence type="ECO:0000313" key="4">
    <source>
        <dbReference type="Proteomes" id="UP000198307"/>
    </source>
</evidence>
<gene>
    <name evidence="3" type="ORF">SAMN05444959_107179</name>
</gene>
<dbReference type="AlphaFoldDB" id="A0A239PWZ9"/>
<keyword evidence="1" id="KW-1133">Transmembrane helix</keyword>
<dbReference type="OrthoDB" id="5862062at2"/>
<evidence type="ECO:0000256" key="1">
    <source>
        <dbReference type="SAM" id="Phobius"/>
    </source>
</evidence>
<feature type="transmembrane region" description="Helical" evidence="1">
    <location>
        <begin position="55"/>
        <end position="74"/>
    </location>
</feature>
<keyword evidence="1" id="KW-0472">Membrane</keyword>
<protein>
    <submittedName>
        <fullName evidence="3">YrhK-like protein</fullName>
    </submittedName>
</protein>
<dbReference type="Pfam" id="PF14145">
    <property type="entry name" value="YrhK"/>
    <property type="match status" value="1"/>
</dbReference>
<keyword evidence="4" id="KW-1185">Reference proteome</keyword>
<proteinExistence type="predicted"/>
<dbReference type="RefSeq" id="WP_089344584.1">
    <property type="nucleotide sequence ID" value="NZ_CP067129.1"/>
</dbReference>
<organism evidence="3 4">
    <name type="scientific">Paracoccus seriniphilus</name>
    <dbReference type="NCBI Taxonomy" id="184748"/>
    <lineage>
        <taxon>Bacteria</taxon>
        <taxon>Pseudomonadati</taxon>
        <taxon>Pseudomonadota</taxon>
        <taxon>Alphaproteobacteria</taxon>
        <taxon>Rhodobacterales</taxon>
        <taxon>Paracoccaceae</taxon>
        <taxon>Paracoccus</taxon>
    </lineage>
</organism>
<name>A0A239PWZ9_9RHOB</name>
<dbReference type="InterPro" id="IPR025424">
    <property type="entry name" value="YrhK_domain"/>
</dbReference>
<reference evidence="3 4" key="1">
    <citation type="submission" date="2017-07" db="EMBL/GenBank/DDBJ databases">
        <authorList>
            <person name="Sun Z.S."/>
            <person name="Albrecht U."/>
            <person name="Echele G."/>
            <person name="Lee C.C."/>
        </authorList>
    </citation>
    <scope>NUCLEOTIDE SEQUENCE [LARGE SCALE GENOMIC DNA]</scope>
    <source>
        <strain evidence="3 4">DSM 14827</strain>
    </source>
</reference>
<keyword evidence="1" id="KW-0812">Transmembrane</keyword>
<evidence type="ECO:0000313" key="3">
    <source>
        <dbReference type="EMBL" id="SNT74462.1"/>
    </source>
</evidence>
<accession>A0A239PWZ9</accession>
<dbReference type="Proteomes" id="UP000198307">
    <property type="component" value="Unassembled WGS sequence"/>
</dbReference>
<evidence type="ECO:0000259" key="2">
    <source>
        <dbReference type="Pfam" id="PF14145"/>
    </source>
</evidence>
<feature type="transmembrane region" description="Helical" evidence="1">
    <location>
        <begin position="28"/>
        <end position="49"/>
    </location>
</feature>